<evidence type="ECO:0000313" key="3">
    <source>
        <dbReference type="Proteomes" id="UP000195772"/>
    </source>
</evidence>
<reference evidence="3" key="1">
    <citation type="submission" date="2017-04" db="EMBL/GenBank/DDBJ databases">
        <title>Function of individual gut microbiota members based on whole genome sequencing of pure cultures obtained from chicken caecum.</title>
        <authorList>
            <person name="Medvecky M."/>
            <person name="Cejkova D."/>
            <person name="Polansky O."/>
            <person name="Karasova D."/>
            <person name="Kubasova T."/>
            <person name="Cizek A."/>
            <person name="Rychlik I."/>
        </authorList>
    </citation>
    <scope>NUCLEOTIDE SEQUENCE [LARGE SCALE GENOMIC DNA]</scope>
    <source>
        <strain evidence="3">An90</strain>
    </source>
</reference>
<name>A0A1Y3QUZ8_9BACT</name>
<proteinExistence type="predicted"/>
<evidence type="ECO:0008006" key="4">
    <source>
        <dbReference type="Google" id="ProtNLM"/>
    </source>
</evidence>
<dbReference type="AlphaFoldDB" id="A0A1Y3QUZ8"/>
<evidence type="ECO:0000313" key="2">
    <source>
        <dbReference type="EMBL" id="OUN03426.1"/>
    </source>
</evidence>
<keyword evidence="1" id="KW-0175">Coiled coil</keyword>
<dbReference type="RefSeq" id="WP_087402065.1">
    <property type="nucleotide sequence ID" value="NZ_NFHB01000004.1"/>
</dbReference>
<feature type="coiled-coil region" evidence="1">
    <location>
        <begin position="1065"/>
        <end position="1123"/>
    </location>
</feature>
<protein>
    <recommendedName>
        <fullName evidence="4">ATP-binding protein</fullName>
    </recommendedName>
</protein>
<dbReference type="Proteomes" id="UP000195772">
    <property type="component" value="Unassembled WGS sequence"/>
</dbReference>
<organism evidence="2 3">
    <name type="scientific">Alistipes onderdonkii</name>
    <dbReference type="NCBI Taxonomy" id="328813"/>
    <lineage>
        <taxon>Bacteria</taxon>
        <taxon>Pseudomonadati</taxon>
        <taxon>Bacteroidota</taxon>
        <taxon>Bacteroidia</taxon>
        <taxon>Bacteroidales</taxon>
        <taxon>Rikenellaceae</taxon>
        <taxon>Alistipes</taxon>
    </lineage>
</organism>
<dbReference type="EMBL" id="NFHB01000004">
    <property type="protein sequence ID" value="OUN03426.1"/>
    <property type="molecule type" value="Genomic_DNA"/>
</dbReference>
<sequence length="1151" mass="132229">MKTKYSDLIEIRESAIAFKIHPENGDWRDFIPNGQFNDVLRKVIDAVYNNNADFHKPFWIAGTYGSGKSHAGAVVKHLLCDKVEDIREYIEREYKDDSLALLRSDILNLRDKKRLFPVSLYSNENMAAAEDLPFVLQRAIVDALKADGIEFEVQTDFDNYINDINKDSEFWSLVIDRDPQLKALAPTAEVLIKKLHDCDTSVIRHIKNALRKQNRVVPLHSDSLEDWIFEVQDKLAAQGVYDGLLILWDEFTDVIKSSFGLSILVTLQGISERMMMAKNNSYFLFISHPSALDNLQVEEREKTKGRYHYMPYNMETVSAYKIMSRKFKFDEDDVYYEHRRRAFVEPYEKLYKEFAIISTSNSPEETERDLYNLFPIHPGTANLATYYAREAGSSSRSVFEFIGANPKIREFFENEEAYADGRVITADFLWDFVVDEFNEKVSKFGAVTERFNSRKLQVKNEGGSECYAVFKSILLLNALNNIANNVTVTPSEENITRLFVGTHIEPKLKDILDYLNDNSIIQRAPGGLFSIQFSSLPPKEIEAKKNELKLTQFKYTSSIINFGSEADKLLKLNFSTVTRPMTYQKYSIDSNEYLLLNAIEKGRKNCPAYEIFVALLFARNTQELGELKQIAYNATSNDEIGRFDSTLFVVYETPFGDTNFERFIEYQANASVARSHNSTEQAETHIASANAMIKEWVQKLQRGTFSYFLRDQNSVSSGLKIALTINSCIAPTIFSSGPDSYDLLRSKSATYWRKQLARDTVKTVLTNNTKTDISSRCTGQYAHMALLLQDSVDENLEWKPSISPLHPLKLVADFIDKKLHGVNKNTDFNLGERLKELTLLPFGLFQSCACMGMVAFAMRKYVKQIFDTNGKPLDATHIADAVIKMFQAWESDKVNNTLNFMFETKESGELCRLFVQNFRLNELKGYSDISSLTDARWALTHEYIAEKGFPLWSLKYATDFDNLRGLIENIVKISTEKDFRNQPHLMSQTLAEMKQLKFELKELLKTNAFKEGFSAFVIGVAVEKGLPLKEDEVDEAIAGMRKHLGGDIGYWSEEEARNAYVIWRAQLLEEERRRQEEELRRQEEEIRRQQSNDMRTKYTDAEIDKLNQQKATAIAKVKQIKDADRARAILERIIEKTNNSLVISIINEYDA</sequence>
<dbReference type="OrthoDB" id="9812271at2"/>
<accession>A0A1Y3QUZ8</accession>
<gene>
    <name evidence="2" type="ORF">B5G41_06995</name>
</gene>
<evidence type="ECO:0000256" key="1">
    <source>
        <dbReference type="SAM" id="Coils"/>
    </source>
</evidence>
<comment type="caution">
    <text evidence="2">The sequence shown here is derived from an EMBL/GenBank/DDBJ whole genome shotgun (WGS) entry which is preliminary data.</text>
</comment>